<proteinExistence type="predicted"/>
<reference evidence="2" key="1">
    <citation type="submission" date="2021-04" db="EMBL/GenBank/DDBJ databases">
        <title>Genome based classification of Actinospica acidithermotolerans sp. nov., an actinobacterium isolated from an Indonesian hot spring.</title>
        <authorList>
            <person name="Kusuma A.B."/>
            <person name="Putra K.E."/>
            <person name="Nafisah S."/>
            <person name="Loh J."/>
            <person name="Nouioui I."/>
            <person name="Goodfellow M."/>
        </authorList>
    </citation>
    <scope>NUCLEOTIDE SEQUENCE</scope>
    <source>
        <strain evidence="2">DSM 45618</strain>
    </source>
</reference>
<evidence type="ECO:0000313" key="3">
    <source>
        <dbReference type="Proteomes" id="UP000677913"/>
    </source>
</evidence>
<dbReference type="InterPro" id="IPR021555">
    <property type="entry name" value="DUF3000"/>
</dbReference>
<evidence type="ECO:0000313" key="2">
    <source>
        <dbReference type="EMBL" id="MBS2963086.1"/>
    </source>
</evidence>
<comment type="caution">
    <text evidence="2">The sequence shown here is derived from an EMBL/GenBank/DDBJ whole genome shotgun (WGS) entry which is preliminary data.</text>
</comment>
<feature type="region of interest" description="Disordered" evidence="1">
    <location>
        <begin position="166"/>
        <end position="186"/>
    </location>
</feature>
<organism evidence="2 3">
    <name type="scientific">Actinocrinis puniceicyclus</name>
    <dbReference type="NCBI Taxonomy" id="977794"/>
    <lineage>
        <taxon>Bacteria</taxon>
        <taxon>Bacillati</taxon>
        <taxon>Actinomycetota</taxon>
        <taxon>Actinomycetes</taxon>
        <taxon>Catenulisporales</taxon>
        <taxon>Actinospicaceae</taxon>
        <taxon>Actinocrinis</taxon>
    </lineage>
</organism>
<keyword evidence="3" id="KW-1185">Reference proteome</keyword>
<feature type="compositionally biased region" description="Gly residues" evidence="1">
    <location>
        <begin position="173"/>
        <end position="185"/>
    </location>
</feature>
<dbReference type="Pfam" id="PF11452">
    <property type="entry name" value="DUF3000"/>
    <property type="match status" value="1"/>
</dbReference>
<name>A0A8J7WIY9_9ACTN</name>
<dbReference type="AlphaFoldDB" id="A0A8J7WIY9"/>
<gene>
    <name evidence="2" type="ORF">KGA66_08525</name>
</gene>
<accession>A0A8J7WIY9</accession>
<feature type="compositionally biased region" description="Basic residues" evidence="1">
    <location>
        <begin position="1"/>
        <end position="11"/>
    </location>
</feature>
<evidence type="ECO:0000256" key="1">
    <source>
        <dbReference type="SAM" id="MobiDB-lite"/>
    </source>
</evidence>
<sequence length="228" mass="23858">MADAHRGHHGFRTAQPQSEAALPPPLRGAIAGIAAVPLRPQFELEALPPPRRLATFSHAVSVAVCDPDGDEIASGRFVVLYEPQGQDEWRGVFRCVTLAQADLEAEIAEDPLLPDVAWSWLTEALDQRAARHAVLGGTVSRSASMSFGELAERPASTSVELRASWTPAAPSGTGAGDGVGGGTGEGEWTEAQAQAAFEAHFQAWLDLIATAAGLPPLVAGVTVLPTSR</sequence>
<dbReference type="Proteomes" id="UP000677913">
    <property type="component" value="Unassembled WGS sequence"/>
</dbReference>
<dbReference type="EMBL" id="JAGSXH010000020">
    <property type="protein sequence ID" value="MBS2963086.1"/>
    <property type="molecule type" value="Genomic_DNA"/>
</dbReference>
<feature type="region of interest" description="Disordered" evidence="1">
    <location>
        <begin position="1"/>
        <end position="23"/>
    </location>
</feature>
<dbReference type="RefSeq" id="WP_211466436.1">
    <property type="nucleotide sequence ID" value="NZ_JAGSXH010000020.1"/>
</dbReference>
<protein>
    <submittedName>
        <fullName evidence="2">DUF3000 domain-containing protein</fullName>
    </submittedName>
</protein>